<keyword evidence="2" id="KW-0238">DNA-binding</keyword>
<dbReference type="PANTHER" id="PTHR45566:SF2">
    <property type="entry name" value="NARL SUBFAMILY"/>
    <property type="match status" value="1"/>
</dbReference>
<dbReference type="InterPro" id="IPR051015">
    <property type="entry name" value="EvgA-like"/>
</dbReference>
<evidence type="ECO:0000256" key="3">
    <source>
        <dbReference type="PROSITE-ProRule" id="PRU00169"/>
    </source>
</evidence>
<protein>
    <submittedName>
        <fullName evidence="6">Response regulator transcription factor</fullName>
    </submittedName>
</protein>
<evidence type="ECO:0000259" key="4">
    <source>
        <dbReference type="PROSITE" id="PS50043"/>
    </source>
</evidence>
<dbReference type="RefSeq" id="WP_028871173.1">
    <property type="nucleotide sequence ID" value="NZ_VOSB01000020.1"/>
</dbReference>
<feature type="domain" description="Response regulatory" evidence="5">
    <location>
        <begin position="5"/>
        <end position="120"/>
    </location>
</feature>
<comment type="caution">
    <text evidence="6">The sequence shown here is derived from an EMBL/GenBank/DDBJ whole genome shotgun (WGS) entry which is preliminary data.</text>
</comment>
<dbReference type="SUPFAM" id="SSF52172">
    <property type="entry name" value="CheY-like"/>
    <property type="match status" value="1"/>
</dbReference>
<dbReference type="Proteomes" id="UP000321938">
    <property type="component" value="Unassembled WGS sequence"/>
</dbReference>
<feature type="modified residue" description="4-aspartylphosphate" evidence="3">
    <location>
        <position position="55"/>
    </location>
</feature>
<proteinExistence type="predicted"/>
<dbReference type="GO" id="GO:0006355">
    <property type="term" value="P:regulation of DNA-templated transcription"/>
    <property type="evidence" value="ECO:0007669"/>
    <property type="project" value="InterPro"/>
</dbReference>
<dbReference type="PANTHER" id="PTHR45566">
    <property type="entry name" value="HTH-TYPE TRANSCRIPTIONAL REGULATOR YHJB-RELATED"/>
    <property type="match status" value="1"/>
</dbReference>
<dbReference type="CDD" id="cd06170">
    <property type="entry name" value="LuxR_C_like"/>
    <property type="match status" value="1"/>
</dbReference>
<dbReference type="GO" id="GO:0000160">
    <property type="term" value="P:phosphorelay signal transduction system"/>
    <property type="evidence" value="ECO:0007669"/>
    <property type="project" value="InterPro"/>
</dbReference>
<dbReference type="InterPro" id="IPR058245">
    <property type="entry name" value="NreC/VraR/RcsB-like_REC"/>
</dbReference>
<dbReference type="OrthoDB" id="9797341at2"/>
<keyword evidence="7" id="KW-1185">Reference proteome</keyword>
<dbReference type="SUPFAM" id="SSF46894">
    <property type="entry name" value="C-terminal effector domain of the bipartite response regulators"/>
    <property type="match status" value="1"/>
</dbReference>
<dbReference type="InterPro" id="IPR000792">
    <property type="entry name" value="Tscrpt_reg_LuxR_C"/>
</dbReference>
<dbReference type="InterPro" id="IPR001789">
    <property type="entry name" value="Sig_transdc_resp-reg_receiver"/>
</dbReference>
<organism evidence="6 7">
    <name type="scientific">Psychroserpens burtonensis</name>
    <dbReference type="NCBI Taxonomy" id="49278"/>
    <lineage>
        <taxon>Bacteria</taxon>
        <taxon>Pseudomonadati</taxon>
        <taxon>Bacteroidota</taxon>
        <taxon>Flavobacteriia</taxon>
        <taxon>Flavobacteriales</taxon>
        <taxon>Flavobacteriaceae</taxon>
        <taxon>Psychroserpens</taxon>
    </lineage>
</organism>
<dbReference type="EMBL" id="VOSB01000020">
    <property type="protein sequence ID" value="TXE16144.1"/>
    <property type="molecule type" value="Genomic_DNA"/>
</dbReference>
<dbReference type="InterPro" id="IPR011006">
    <property type="entry name" value="CheY-like_superfamily"/>
</dbReference>
<gene>
    <name evidence="6" type="ORF">ES692_13510</name>
</gene>
<evidence type="ECO:0000256" key="1">
    <source>
        <dbReference type="ARBA" id="ARBA00022553"/>
    </source>
</evidence>
<dbReference type="PRINTS" id="PR00038">
    <property type="entry name" value="HTHLUXR"/>
</dbReference>
<evidence type="ECO:0000259" key="5">
    <source>
        <dbReference type="PROSITE" id="PS50110"/>
    </source>
</evidence>
<dbReference type="Pfam" id="PF00196">
    <property type="entry name" value="GerE"/>
    <property type="match status" value="1"/>
</dbReference>
<dbReference type="PROSITE" id="PS50110">
    <property type="entry name" value="RESPONSE_REGULATORY"/>
    <property type="match status" value="1"/>
</dbReference>
<feature type="domain" description="HTH luxR-type" evidence="4">
    <location>
        <begin position="141"/>
        <end position="207"/>
    </location>
</feature>
<keyword evidence="1 3" id="KW-0597">Phosphoprotein</keyword>
<dbReference type="PROSITE" id="PS00622">
    <property type="entry name" value="HTH_LUXR_1"/>
    <property type="match status" value="1"/>
</dbReference>
<dbReference type="CDD" id="cd17535">
    <property type="entry name" value="REC_NarL-like"/>
    <property type="match status" value="1"/>
</dbReference>
<reference evidence="6 7" key="1">
    <citation type="submission" date="2019-08" db="EMBL/GenBank/DDBJ databases">
        <title>Genome of Psychroserpens burtonensis ACAM 167.</title>
        <authorList>
            <person name="Bowman J.P."/>
        </authorList>
    </citation>
    <scope>NUCLEOTIDE SEQUENCE [LARGE SCALE GENOMIC DNA]</scope>
    <source>
        <strain evidence="6 7">ACAM 167</strain>
    </source>
</reference>
<dbReference type="SMART" id="SM00448">
    <property type="entry name" value="REC"/>
    <property type="match status" value="1"/>
</dbReference>
<evidence type="ECO:0000313" key="7">
    <source>
        <dbReference type="Proteomes" id="UP000321938"/>
    </source>
</evidence>
<dbReference type="InterPro" id="IPR016032">
    <property type="entry name" value="Sig_transdc_resp-reg_C-effctor"/>
</dbReference>
<name>A0A5C7B416_9FLAO</name>
<dbReference type="AlphaFoldDB" id="A0A5C7B416"/>
<dbReference type="SMART" id="SM00421">
    <property type="entry name" value="HTH_LUXR"/>
    <property type="match status" value="1"/>
</dbReference>
<sequence length="211" mass="23782">MNNITLVVADDHPLLLSGLVGQLKNHNYDILATAENGAIALERILNLKPSIAILDEEMPRLTGFEVIQKCIEKKIETKFIILTSHKEKSFIYKAKKLNISGYILKDDPFKELHNCIQSISNGTPYFSSTFTRVFEDEVAPQLKTMKLLSPSERVIVRLIGQGESSKDIGELLSLSHRTIEKHRSNIIAKLGLAGDKHTLMLWAKENLEFIN</sequence>
<evidence type="ECO:0000256" key="2">
    <source>
        <dbReference type="ARBA" id="ARBA00023125"/>
    </source>
</evidence>
<dbReference type="PROSITE" id="PS50043">
    <property type="entry name" value="HTH_LUXR_2"/>
    <property type="match status" value="1"/>
</dbReference>
<dbReference type="Pfam" id="PF00072">
    <property type="entry name" value="Response_reg"/>
    <property type="match status" value="1"/>
</dbReference>
<dbReference type="STRING" id="1123037.GCA_000425305_01158"/>
<evidence type="ECO:0000313" key="6">
    <source>
        <dbReference type="EMBL" id="TXE16144.1"/>
    </source>
</evidence>
<dbReference type="GO" id="GO:0003677">
    <property type="term" value="F:DNA binding"/>
    <property type="evidence" value="ECO:0007669"/>
    <property type="project" value="UniProtKB-KW"/>
</dbReference>
<accession>A0A5C7B416</accession>
<dbReference type="Gene3D" id="3.40.50.2300">
    <property type="match status" value="1"/>
</dbReference>